<evidence type="ECO:0000259" key="7">
    <source>
        <dbReference type="PROSITE" id="PS51192"/>
    </source>
</evidence>
<dbReference type="InterPro" id="IPR027417">
    <property type="entry name" value="P-loop_NTPase"/>
</dbReference>
<keyword evidence="2" id="KW-0378">Hydrolase</keyword>
<dbReference type="AlphaFoldDB" id="A0A6C0HCI4"/>
<dbReference type="InterPro" id="IPR007869">
    <property type="entry name" value="Homing_endonuc_PI-Sce"/>
</dbReference>
<dbReference type="PROSITE" id="PS50819">
    <property type="entry name" value="INTEIN_ENDONUCLEASE"/>
    <property type="match status" value="1"/>
</dbReference>
<dbReference type="SUPFAM" id="SSF51294">
    <property type="entry name" value="Hedgehog/intein (Hint) domain"/>
    <property type="match status" value="1"/>
</dbReference>
<evidence type="ECO:0008006" key="9">
    <source>
        <dbReference type="Google" id="ProtNLM"/>
    </source>
</evidence>
<dbReference type="SUPFAM" id="SSF55608">
    <property type="entry name" value="Homing endonucleases"/>
    <property type="match status" value="1"/>
</dbReference>
<evidence type="ECO:0000256" key="4">
    <source>
        <dbReference type="ARBA" id="ARBA00022840"/>
    </source>
</evidence>
<protein>
    <recommendedName>
        <fullName evidence="9">DOD-type homing endonuclease domain-containing protein</fullName>
    </recommendedName>
</protein>
<reference evidence="8" key="1">
    <citation type="journal article" date="2020" name="Nature">
        <title>Giant virus diversity and host interactions through global metagenomics.</title>
        <authorList>
            <person name="Schulz F."/>
            <person name="Roux S."/>
            <person name="Paez-Espino D."/>
            <person name="Jungbluth S."/>
            <person name="Walsh D.A."/>
            <person name="Denef V.J."/>
            <person name="McMahon K.D."/>
            <person name="Konstantinidis K.T."/>
            <person name="Eloe-Fadrosh E.A."/>
            <person name="Kyrpides N.C."/>
            <person name="Woyke T."/>
        </authorList>
    </citation>
    <scope>NUCLEOTIDE SEQUENCE</scope>
    <source>
        <strain evidence="8">GVMAG-M-3300023179-90</strain>
    </source>
</reference>
<proteinExistence type="predicted"/>
<dbReference type="Gene3D" id="3.40.50.300">
    <property type="entry name" value="P-loop containing nucleotide triphosphate hydrolases"/>
    <property type="match status" value="2"/>
</dbReference>
<dbReference type="SMART" id="SM00487">
    <property type="entry name" value="DEXDc"/>
    <property type="match status" value="1"/>
</dbReference>
<feature type="domain" description="DOD-type homing endonuclease" evidence="6">
    <location>
        <begin position="296"/>
        <end position="428"/>
    </location>
</feature>
<feature type="domain" description="Helicase ATP-binding" evidence="7">
    <location>
        <begin position="499"/>
        <end position="648"/>
    </location>
</feature>
<keyword evidence="4" id="KW-0067">ATP-binding</keyword>
<dbReference type="GO" id="GO:0004386">
    <property type="term" value="F:helicase activity"/>
    <property type="evidence" value="ECO:0007669"/>
    <property type="project" value="UniProtKB-KW"/>
</dbReference>
<evidence type="ECO:0000256" key="5">
    <source>
        <dbReference type="SAM" id="MobiDB-lite"/>
    </source>
</evidence>
<dbReference type="GO" id="GO:0030908">
    <property type="term" value="P:protein splicing"/>
    <property type="evidence" value="ECO:0007669"/>
    <property type="project" value="InterPro"/>
</dbReference>
<evidence type="ECO:0000313" key="8">
    <source>
        <dbReference type="EMBL" id="QHT77906.1"/>
    </source>
</evidence>
<dbReference type="InterPro" id="IPR006935">
    <property type="entry name" value="Helicase/UvrB_N"/>
</dbReference>
<dbReference type="Gene3D" id="3.10.28.10">
    <property type="entry name" value="Homing endonucleases"/>
    <property type="match status" value="1"/>
</dbReference>
<evidence type="ECO:0000256" key="2">
    <source>
        <dbReference type="ARBA" id="ARBA00022801"/>
    </source>
</evidence>
<dbReference type="Pfam" id="PF05204">
    <property type="entry name" value="Hom_end"/>
    <property type="match status" value="1"/>
</dbReference>
<dbReference type="InterPro" id="IPR050615">
    <property type="entry name" value="ATP-dep_DNA_Helicase"/>
</dbReference>
<dbReference type="GO" id="GO:0004519">
    <property type="term" value="F:endonuclease activity"/>
    <property type="evidence" value="ECO:0007669"/>
    <property type="project" value="InterPro"/>
</dbReference>
<dbReference type="PROSITE" id="PS51192">
    <property type="entry name" value="HELICASE_ATP_BIND_1"/>
    <property type="match status" value="1"/>
</dbReference>
<dbReference type="InterPro" id="IPR007868">
    <property type="entry name" value="Hom_end_hint"/>
</dbReference>
<dbReference type="InterPro" id="IPR036844">
    <property type="entry name" value="Hint_dom_sf"/>
</dbReference>
<sequence length="916" mass="104941">MSKMNYKKKPVFYKKPITPTPPKKETTILTPEYKSLICEQSYLGKKGYTIPKSALTEEDDKFLREDLYVKPFVPGPQFAANKDESAAFHVYRESSNKIYIPRFYGIARYGMPPNSEIEPGEDIHVEFTKQLRDYQEKIIGVYMDHVKQPICINSLHNGSGGILEVPCGRGKCLGKDTKILMYDGSIKLVQDIKVGDVLMGDDSTPRNVLSLARGREMMYKVSSVKGEGYIVNESHILSLKTSTYLNKNTPKNSVIDMSVLDYLNLPKSYHGRGGPLLGYRVPIQFKEKEVEFDPYLLGYWLGDGASNGTRITTQESTVIKYIADCFKTKHKTLYLKYTGCQYDYRINSTNPNTSHKSNIFLNFLRKNNLINNKHIPMDYKCNSRKVQLEILAGLIDSDGYYKDNCYQISQKNERLLDDIVFISRSLGFVSFKQKIKKTCKNSKNGPVTGTYFKTTICGSGLEDIPVNCIRKKAHQRELIRDCLKYRIKLEKIGIDDYYGFEIDGNRRFVLDDFTVTHNTIMALKIISLLKKKTLIIVHKEFLMNQWIERISEFLPTATVGKIQGPTFDVKGNDIVIGMVQTLYDKDYGANAFSCFGLTIIDEVHRIGSEQFSKTLFKTITPYMLGISATVDRKDNLTRVLYMFIGDKIYSESRENSDPVCVRAIQYKVDDAVFNETEVDFRGNTKYSSMIVKLCDYNRRSDFIVGVIGDLIKEEAEKQIMILCHNRSLLTYLYDAINHRKIASVGFYVGGMKQTNLQETETKQIVLATYAMAAEALDIKTLSTLVMVTPKTDITQSVGRILREKHEKPIIVDIVDSHDIFQNQWAQRRRYYKKCNYRIREIESKKYTHMSIDWAEDKTWKRVFEPKVEAVSATTSKTNETAGNVEEEDEDIEPETKKTVFGGKCLIDISNLPKEDD</sequence>
<dbReference type="InterPro" id="IPR004042">
    <property type="entry name" value="Intein_endonuc_central"/>
</dbReference>
<name>A0A6C0HCI4_9ZZZZ</name>
<dbReference type="GO" id="GO:0016787">
    <property type="term" value="F:hydrolase activity"/>
    <property type="evidence" value="ECO:0007669"/>
    <property type="project" value="UniProtKB-KW"/>
</dbReference>
<dbReference type="Pfam" id="PF05203">
    <property type="entry name" value="Hom_end_hint"/>
    <property type="match status" value="1"/>
</dbReference>
<dbReference type="GO" id="GO:0003677">
    <property type="term" value="F:DNA binding"/>
    <property type="evidence" value="ECO:0007669"/>
    <property type="project" value="InterPro"/>
</dbReference>
<dbReference type="InterPro" id="IPR014001">
    <property type="entry name" value="Helicase_ATP-bd"/>
</dbReference>
<keyword evidence="3" id="KW-0347">Helicase</keyword>
<accession>A0A6C0HCI4</accession>
<dbReference type="EMBL" id="MN739922">
    <property type="protein sequence ID" value="QHT77906.1"/>
    <property type="molecule type" value="Genomic_DNA"/>
</dbReference>
<dbReference type="PANTHER" id="PTHR11274:SF0">
    <property type="entry name" value="GENERAL TRANSCRIPTION AND DNA REPAIR FACTOR IIH HELICASE SUBUNIT XPB"/>
    <property type="match status" value="1"/>
</dbReference>
<keyword evidence="1" id="KW-0547">Nucleotide-binding</keyword>
<dbReference type="InterPro" id="IPR027434">
    <property type="entry name" value="Homing_endonucl"/>
</dbReference>
<organism evidence="8">
    <name type="scientific">viral metagenome</name>
    <dbReference type="NCBI Taxonomy" id="1070528"/>
    <lineage>
        <taxon>unclassified sequences</taxon>
        <taxon>metagenomes</taxon>
        <taxon>organismal metagenomes</taxon>
    </lineage>
</organism>
<dbReference type="Pfam" id="PF04851">
    <property type="entry name" value="ResIII"/>
    <property type="match status" value="1"/>
</dbReference>
<feature type="region of interest" description="Disordered" evidence="5">
    <location>
        <begin position="873"/>
        <end position="893"/>
    </location>
</feature>
<evidence type="ECO:0000256" key="1">
    <source>
        <dbReference type="ARBA" id="ARBA00022741"/>
    </source>
</evidence>
<dbReference type="SUPFAM" id="SSF52540">
    <property type="entry name" value="P-loop containing nucleoside triphosphate hydrolases"/>
    <property type="match status" value="1"/>
</dbReference>
<dbReference type="GO" id="GO:0005524">
    <property type="term" value="F:ATP binding"/>
    <property type="evidence" value="ECO:0007669"/>
    <property type="project" value="UniProtKB-KW"/>
</dbReference>
<evidence type="ECO:0000256" key="3">
    <source>
        <dbReference type="ARBA" id="ARBA00022806"/>
    </source>
</evidence>
<evidence type="ECO:0000259" key="6">
    <source>
        <dbReference type="PROSITE" id="PS50819"/>
    </source>
</evidence>
<dbReference type="PANTHER" id="PTHR11274">
    <property type="entry name" value="RAD25/XP-B DNA REPAIR HELICASE"/>
    <property type="match status" value="1"/>
</dbReference>
<dbReference type="Gene3D" id="2.170.16.10">
    <property type="entry name" value="Hedgehog/Intein (Hint) domain"/>
    <property type="match status" value="1"/>
</dbReference>